<sequence>MSRRLALFFPALLVPAPVQAQHEPPPAYGPADRATETDPDADVPLVEAEPCEEEIREDGAIVVCRELPDTERYMSPLPKPVESDRTVIPGLTEPPCWIQPRGGICVRFGSVPEYPPIIDLSAFPEPLSEEEAAAVSAVDNEREAQALTGERVPIDLSEDD</sequence>
<reference evidence="3 4" key="1">
    <citation type="submission" date="2024-04" db="EMBL/GenBank/DDBJ databases">
        <title>Aurantiacibacter sp. DGU6 16S ribosomal RNA gene Genome sequencing and assembly.</title>
        <authorList>
            <person name="Park S."/>
        </authorList>
    </citation>
    <scope>NUCLEOTIDE SEQUENCE [LARGE SCALE GENOMIC DNA]</scope>
    <source>
        <strain evidence="3 4">DGU6</strain>
    </source>
</reference>
<organism evidence="3 4">
    <name type="scientific">Aurantiacibacter gilvus</name>
    <dbReference type="NCBI Taxonomy" id="3139141"/>
    <lineage>
        <taxon>Bacteria</taxon>
        <taxon>Pseudomonadati</taxon>
        <taxon>Pseudomonadota</taxon>
        <taxon>Alphaproteobacteria</taxon>
        <taxon>Sphingomonadales</taxon>
        <taxon>Erythrobacteraceae</taxon>
        <taxon>Aurantiacibacter</taxon>
    </lineage>
</organism>
<gene>
    <name evidence="3" type="ORF">AAEO60_13555</name>
</gene>
<name>A0ABU9IGY7_9SPHN</name>
<keyword evidence="2" id="KW-0732">Signal</keyword>
<feature type="chain" id="PRO_5046474017" evidence="2">
    <location>
        <begin position="21"/>
        <end position="160"/>
    </location>
</feature>
<accession>A0ABU9IGY7</accession>
<dbReference type="EMBL" id="JBBYHV010000002">
    <property type="protein sequence ID" value="MEL1251698.1"/>
    <property type="molecule type" value="Genomic_DNA"/>
</dbReference>
<evidence type="ECO:0000313" key="4">
    <source>
        <dbReference type="Proteomes" id="UP001497045"/>
    </source>
</evidence>
<comment type="caution">
    <text evidence="3">The sequence shown here is derived from an EMBL/GenBank/DDBJ whole genome shotgun (WGS) entry which is preliminary data.</text>
</comment>
<dbReference type="Proteomes" id="UP001497045">
    <property type="component" value="Unassembled WGS sequence"/>
</dbReference>
<keyword evidence="4" id="KW-1185">Reference proteome</keyword>
<protein>
    <submittedName>
        <fullName evidence="3">Uncharacterized protein</fullName>
    </submittedName>
</protein>
<evidence type="ECO:0000256" key="2">
    <source>
        <dbReference type="SAM" id="SignalP"/>
    </source>
</evidence>
<dbReference type="RefSeq" id="WP_341674243.1">
    <property type="nucleotide sequence ID" value="NZ_JBBYHV010000002.1"/>
</dbReference>
<feature type="region of interest" description="Disordered" evidence="1">
    <location>
        <begin position="141"/>
        <end position="160"/>
    </location>
</feature>
<feature type="signal peptide" evidence="2">
    <location>
        <begin position="1"/>
        <end position="20"/>
    </location>
</feature>
<proteinExistence type="predicted"/>
<feature type="region of interest" description="Disordered" evidence="1">
    <location>
        <begin position="20"/>
        <end position="39"/>
    </location>
</feature>
<evidence type="ECO:0000256" key="1">
    <source>
        <dbReference type="SAM" id="MobiDB-lite"/>
    </source>
</evidence>
<evidence type="ECO:0000313" key="3">
    <source>
        <dbReference type="EMBL" id="MEL1251698.1"/>
    </source>
</evidence>